<dbReference type="OrthoDB" id="414463at2759"/>
<accession>A0A8H3J3Y5</accession>
<dbReference type="GO" id="GO:0016799">
    <property type="term" value="F:hydrolase activity, hydrolyzing N-glycosyl compounds"/>
    <property type="evidence" value="ECO:0007669"/>
    <property type="project" value="TreeGrafter"/>
</dbReference>
<dbReference type="SUPFAM" id="SSF102405">
    <property type="entry name" value="MCP/YpsA-like"/>
    <property type="match status" value="1"/>
</dbReference>
<dbReference type="GO" id="GO:0009691">
    <property type="term" value="P:cytokinin biosynthetic process"/>
    <property type="evidence" value="ECO:0007669"/>
    <property type="project" value="InterPro"/>
</dbReference>
<dbReference type="EMBL" id="CAJPDS010000146">
    <property type="protein sequence ID" value="CAF9940139.1"/>
    <property type="molecule type" value="Genomic_DNA"/>
</dbReference>
<keyword evidence="2" id="KW-1185">Reference proteome</keyword>
<dbReference type="PANTHER" id="PTHR31223">
    <property type="entry name" value="LOG FAMILY PROTEIN YJL055W"/>
    <property type="match status" value="1"/>
</dbReference>
<dbReference type="GO" id="GO:0005829">
    <property type="term" value="C:cytosol"/>
    <property type="evidence" value="ECO:0007669"/>
    <property type="project" value="TreeGrafter"/>
</dbReference>
<dbReference type="AlphaFoldDB" id="A0A8H3J3Y5"/>
<reference evidence="1" key="1">
    <citation type="submission" date="2021-03" db="EMBL/GenBank/DDBJ databases">
        <authorList>
            <person name="Tagirdzhanova G."/>
        </authorList>
    </citation>
    <scope>NUCLEOTIDE SEQUENCE</scope>
</reference>
<sequence length="255" mass="27731">MSSASPQQTPVRICVFTSTTVGHSPAHLDAARNLAEALHEHSIELVYGGGTTGLMGELAKTLVSLGGKQNVHGVIPSAVLPVERPEGAIDVPKDKRRSGMKKWTERLTLASRWPKPVATMPEPHDPQKQSALLSENKYGMTNVVSSLSARKHLMCTLTSSGAPGSGFIALSGGFGTMDELMEMITLRQQGAHRCRICLYNVDGFWDLVLAWMESAIQRGFVREEVRSWIGEGRTGEECVKWLAEGPGFRGFDVLS</sequence>
<dbReference type="Proteomes" id="UP000664521">
    <property type="component" value="Unassembled WGS sequence"/>
</dbReference>
<proteinExistence type="predicted"/>
<evidence type="ECO:0000313" key="2">
    <source>
        <dbReference type="Proteomes" id="UP000664521"/>
    </source>
</evidence>
<name>A0A8H3J3Y5_9LECA</name>
<dbReference type="InterPro" id="IPR031100">
    <property type="entry name" value="LOG_fam"/>
</dbReference>
<dbReference type="Gene3D" id="3.40.50.450">
    <property type="match status" value="1"/>
</dbReference>
<dbReference type="PANTHER" id="PTHR31223:SF70">
    <property type="entry name" value="LOG FAMILY PROTEIN YJL055W"/>
    <property type="match status" value="1"/>
</dbReference>
<dbReference type="NCBIfam" id="TIGR00730">
    <property type="entry name" value="Rossman fold protein, TIGR00730 family"/>
    <property type="match status" value="1"/>
</dbReference>
<comment type="caution">
    <text evidence="1">The sequence shown here is derived from an EMBL/GenBank/DDBJ whole genome shotgun (WGS) entry which is preliminary data.</text>
</comment>
<gene>
    <name evidence="1" type="ORF">HETSPECPRED_002176</name>
</gene>
<dbReference type="Pfam" id="PF03641">
    <property type="entry name" value="Lysine_decarbox"/>
    <property type="match status" value="1"/>
</dbReference>
<evidence type="ECO:0000313" key="1">
    <source>
        <dbReference type="EMBL" id="CAF9940139.1"/>
    </source>
</evidence>
<dbReference type="InterPro" id="IPR005269">
    <property type="entry name" value="LOG"/>
</dbReference>
<protein>
    <submittedName>
        <fullName evidence="1">Uncharacterized protein</fullName>
    </submittedName>
</protein>
<organism evidence="1 2">
    <name type="scientific">Heterodermia speciosa</name>
    <dbReference type="NCBI Taxonomy" id="116794"/>
    <lineage>
        <taxon>Eukaryota</taxon>
        <taxon>Fungi</taxon>
        <taxon>Dikarya</taxon>
        <taxon>Ascomycota</taxon>
        <taxon>Pezizomycotina</taxon>
        <taxon>Lecanoromycetes</taxon>
        <taxon>OSLEUM clade</taxon>
        <taxon>Lecanoromycetidae</taxon>
        <taxon>Caliciales</taxon>
        <taxon>Physciaceae</taxon>
        <taxon>Heterodermia</taxon>
    </lineage>
</organism>